<reference evidence="1 2" key="1">
    <citation type="journal article" date="2014" name="Arch. Microbiol.">
        <title>Bacillus mesophilum sp. nov., strain IITR-54T, a novel 4-chlorobiphenyl dechlorinating bacterium.</title>
        <authorList>
            <person name="Manickam N."/>
            <person name="Singh N.K."/>
            <person name="Bajaj A."/>
            <person name="Kumar R.M."/>
            <person name="Kaur G."/>
            <person name="Kaur N."/>
            <person name="Bala M."/>
            <person name="Kumar A."/>
            <person name="Mayilraj S."/>
        </authorList>
    </citation>
    <scope>NUCLEOTIDE SEQUENCE [LARGE SCALE GENOMIC DNA]</scope>
    <source>
        <strain evidence="1 2">IITR-54</strain>
    </source>
</reference>
<dbReference type="Proteomes" id="UP000441354">
    <property type="component" value="Unassembled WGS sequence"/>
</dbReference>
<proteinExistence type="predicted"/>
<organism evidence="1 2">
    <name type="scientific">Bacillus mesophilum</name>
    <dbReference type="NCBI Taxonomy" id="1071718"/>
    <lineage>
        <taxon>Bacteria</taxon>
        <taxon>Bacillati</taxon>
        <taxon>Bacillota</taxon>
        <taxon>Bacilli</taxon>
        <taxon>Bacillales</taxon>
        <taxon>Bacillaceae</taxon>
        <taxon>Bacillus</taxon>
    </lineage>
</organism>
<dbReference type="AlphaFoldDB" id="A0A7V7RNB3"/>
<accession>A0A7V7RNB3</accession>
<protein>
    <submittedName>
        <fullName evidence="1">Uncharacterized protein</fullName>
    </submittedName>
</protein>
<gene>
    <name evidence="1" type="ORF">F7732_05090</name>
</gene>
<keyword evidence="2" id="KW-1185">Reference proteome</keyword>
<sequence length="103" mass="12148">MNSETYIDFCFIRESSGRFKEEIDQLLQELFSKIRLNWYLDVKQKDGLEIIVAEIKGMSKWQSEAELIQFIETNAKEDFWTYLQGYKAFIYPQSKGGKSCGVR</sequence>
<name>A0A7V7RNB3_9BACI</name>
<evidence type="ECO:0000313" key="2">
    <source>
        <dbReference type="Proteomes" id="UP000441354"/>
    </source>
</evidence>
<comment type="caution">
    <text evidence="1">The sequence shown here is derived from an EMBL/GenBank/DDBJ whole genome shotgun (WGS) entry which is preliminary data.</text>
</comment>
<dbReference type="OrthoDB" id="2888644at2"/>
<dbReference type="EMBL" id="WBOT01000002">
    <property type="protein sequence ID" value="KAB2333472.1"/>
    <property type="molecule type" value="Genomic_DNA"/>
</dbReference>
<evidence type="ECO:0000313" key="1">
    <source>
        <dbReference type="EMBL" id="KAB2333472.1"/>
    </source>
</evidence>
<dbReference type="RefSeq" id="WP_151572743.1">
    <property type="nucleotide sequence ID" value="NZ_WBOT01000002.1"/>
</dbReference>